<reference evidence="2 3" key="1">
    <citation type="submission" date="2020-03" db="EMBL/GenBank/DDBJ databases">
        <title>Draft genome sequences of bacterial isolates from the female urobiome.</title>
        <authorList>
            <person name="Miller-Ensminger T."/>
            <person name="Wolfe A.J."/>
            <person name="Putonti C."/>
        </authorList>
    </citation>
    <scope>NUCLEOTIDE SEQUENCE [LARGE SCALE GENOMIC DNA]</scope>
    <source>
        <strain evidence="2 3">UMB8490</strain>
    </source>
</reference>
<sequence>MSHPVIRDNFSRGEAIAGITWLSVGALGSLILEVAYLNWFWVIIAAVFNAVLAKTARLWSSKSMIVPLAVWAAALFASMVILPPTGWTLALLIAGLAGGVWPLLKAK</sequence>
<dbReference type="Proteomes" id="UP000591626">
    <property type="component" value="Unassembled WGS sequence"/>
</dbReference>
<organism evidence="2 3">
    <name type="scientific">Corynebacterium coyleae</name>
    <dbReference type="NCBI Taxonomy" id="53374"/>
    <lineage>
        <taxon>Bacteria</taxon>
        <taxon>Bacillati</taxon>
        <taxon>Actinomycetota</taxon>
        <taxon>Actinomycetes</taxon>
        <taxon>Mycobacteriales</taxon>
        <taxon>Corynebacteriaceae</taxon>
        <taxon>Corynebacterium</taxon>
    </lineage>
</organism>
<feature type="transmembrane region" description="Helical" evidence="1">
    <location>
        <begin position="64"/>
        <end position="81"/>
    </location>
</feature>
<name>A0AAP7CC97_9CORY</name>
<evidence type="ECO:0000313" key="3">
    <source>
        <dbReference type="Proteomes" id="UP000591626"/>
    </source>
</evidence>
<dbReference type="EMBL" id="JAAUVV010000007">
    <property type="protein sequence ID" value="NJJ03766.1"/>
    <property type="molecule type" value="Genomic_DNA"/>
</dbReference>
<dbReference type="AlphaFoldDB" id="A0AAP7CC97"/>
<accession>A0AAP7CC97</accession>
<comment type="caution">
    <text evidence="2">The sequence shown here is derived from an EMBL/GenBank/DDBJ whole genome shotgun (WGS) entry which is preliminary data.</text>
</comment>
<proteinExistence type="predicted"/>
<feature type="transmembrane region" description="Helical" evidence="1">
    <location>
        <begin position="30"/>
        <end position="52"/>
    </location>
</feature>
<evidence type="ECO:0000256" key="1">
    <source>
        <dbReference type="SAM" id="Phobius"/>
    </source>
</evidence>
<feature type="transmembrane region" description="Helical" evidence="1">
    <location>
        <begin position="87"/>
        <end position="104"/>
    </location>
</feature>
<gene>
    <name evidence="2" type="ORF">HC138_05280</name>
</gene>
<protein>
    <submittedName>
        <fullName evidence="2">Uncharacterized protein</fullName>
    </submittedName>
</protein>
<keyword evidence="1" id="KW-0472">Membrane</keyword>
<keyword evidence="1" id="KW-0812">Transmembrane</keyword>
<keyword evidence="1" id="KW-1133">Transmembrane helix</keyword>
<evidence type="ECO:0000313" key="2">
    <source>
        <dbReference type="EMBL" id="NJJ03766.1"/>
    </source>
</evidence>
<dbReference type="RefSeq" id="WP_167616339.1">
    <property type="nucleotide sequence ID" value="NZ_JAAUVV010000007.1"/>
</dbReference>